<accession>A0A9N9JNE1</accession>
<keyword evidence="2" id="KW-0472">Membrane</keyword>
<comment type="subcellular location">
    <subcellularLocation>
        <location evidence="2">Mitochondrion inner membrane</location>
        <topology evidence="2">Peripheral membrane protein</topology>
        <orientation evidence="2">Matrix side</orientation>
    </subcellularLocation>
</comment>
<dbReference type="EMBL" id="CAJVQA010026757">
    <property type="protein sequence ID" value="CAG8790013.1"/>
    <property type="molecule type" value="Genomic_DNA"/>
</dbReference>
<dbReference type="PANTHER" id="PTHR12910:SF2">
    <property type="entry name" value="NADH DEHYDROGENASE [UBIQUINONE] 1 ALPHA SUBCOMPLEX SUBUNIT 12"/>
    <property type="match status" value="1"/>
</dbReference>
<name>A0A9N9JNE1_9GLOM</name>
<comment type="similarity">
    <text evidence="1 2">Belongs to the complex I NDUFA12 subunit family.</text>
</comment>
<proteinExistence type="inferred from homology"/>
<dbReference type="GO" id="GO:0045271">
    <property type="term" value="C:respiratory chain complex I"/>
    <property type="evidence" value="ECO:0007669"/>
    <property type="project" value="InterPro"/>
</dbReference>
<keyword evidence="2" id="KW-0813">Transport</keyword>
<organism evidence="3 4">
    <name type="scientific">Cetraspora pellucida</name>
    <dbReference type="NCBI Taxonomy" id="1433469"/>
    <lineage>
        <taxon>Eukaryota</taxon>
        <taxon>Fungi</taxon>
        <taxon>Fungi incertae sedis</taxon>
        <taxon>Mucoromycota</taxon>
        <taxon>Glomeromycotina</taxon>
        <taxon>Glomeromycetes</taxon>
        <taxon>Diversisporales</taxon>
        <taxon>Gigasporaceae</taxon>
        <taxon>Cetraspora</taxon>
    </lineage>
</organism>
<dbReference type="OrthoDB" id="274641at2759"/>
<sequence length="132" mass="15529">MSYLTRTIKNLIKIGPKEYFIQMMYIGDTKAGTLVGIDQFGNKYYENKEEIFGRDRWVDYAQHYGDASQIPPEWHNWMHKIVDTPPTVDPRPHPKYVLPHTENLTGTRKAYRPYNTTAPKITAWEPKPFKRA</sequence>
<gene>
    <name evidence="3" type="ORF">CPELLU_LOCUS16945</name>
</gene>
<keyword evidence="2" id="KW-0249">Electron transport</keyword>
<dbReference type="AlphaFoldDB" id="A0A9N9JNE1"/>
<evidence type="ECO:0000256" key="2">
    <source>
        <dbReference type="RuleBase" id="RU363103"/>
    </source>
</evidence>
<keyword evidence="2" id="KW-0496">Mitochondrion</keyword>
<keyword evidence="2" id="KW-0999">Mitochondrion inner membrane</keyword>
<keyword evidence="2" id="KW-0679">Respiratory chain</keyword>
<dbReference type="PANTHER" id="PTHR12910">
    <property type="entry name" value="NADH-UBIQUINONE OXIDOREDUCTASE SUBUNIT B17.2"/>
    <property type="match status" value="1"/>
</dbReference>
<evidence type="ECO:0000313" key="3">
    <source>
        <dbReference type="EMBL" id="CAG8790013.1"/>
    </source>
</evidence>
<dbReference type="GO" id="GO:0006979">
    <property type="term" value="P:response to oxidative stress"/>
    <property type="evidence" value="ECO:0007669"/>
    <property type="project" value="TreeGrafter"/>
</dbReference>
<keyword evidence="4" id="KW-1185">Reference proteome</keyword>
<dbReference type="Proteomes" id="UP000789759">
    <property type="component" value="Unassembled WGS sequence"/>
</dbReference>
<comment type="function">
    <text evidence="2">Accessory subunit of the mitochondrial membrane respiratory chain NADH dehydrogenase (Complex I), that is believed not to be involved in catalysis. Complex I functions in the transfer of electrons from NADH to the respiratory chain. The immediate electron acceptor for the enzyme is believed to be ubiquinone.</text>
</comment>
<protein>
    <recommendedName>
        <fullName evidence="2">NADH dehydrogenase [ubiquinone] 1 alpha subcomplex subunit</fullName>
    </recommendedName>
</protein>
<evidence type="ECO:0000313" key="4">
    <source>
        <dbReference type="Proteomes" id="UP000789759"/>
    </source>
</evidence>
<evidence type="ECO:0000256" key="1">
    <source>
        <dbReference type="ARBA" id="ARBA00007355"/>
    </source>
</evidence>
<reference evidence="3" key="1">
    <citation type="submission" date="2021-06" db="EMBL/GenBank/DDBJ databases">
        <authorList>
            <person name="Kallberg Y."/>
            <person name="Tangrot J."/>
            <person name="Rosling A."/>
        </authorList>
    </citation>
    <scope>NUCLEOTIDE SEQUENCE</scope>
    <source>
        <strain evidence="3">FL966</strain>
    </source>
</reference>
<dbReference type="Pfam" id="PF05071">
    <property type="entry name" value="NDUFA12"/>
    <property type="match status" value="1"/>
</dbReference>
<dbReference type="GO" id="GO:0005743">
    <property type="term" value="C:mitochondrial inner membrane"/>
    <property type="evidence" value="ECO:0007669"/>
    <property type="project" value="UniProtKB-SubCell"/>
</dbReference>
<dbReference type="InterPro" id="IPR007763">
    <property type="entry name" value="NDUFA12"/>
</dbReference>
<comment type="caution">
    <text evidence="3">The sequence shown here is derived from an EMBL/GenBank/DDBJ whole genome shotgun (WGS) entry which is preliminary data.</text>
</comment>